<feature type="region of interest" description="Disordered" evidence="8">
    <location>
        <begin position="1"/>
        <end position="35"/>
    </location>
</feature>
<feature type="domain" description="Polyphosphate kinase middle" evidence="9">
    <location>
        <begin position="165"/>
        <end position="341"/>
    </location>
</feature>
<dbReference type="NCBIfam" id="NF003917">
    <property type="entry name" value="PRK05443.1-1"/>
    <property type="match status" value="1"/>
</dbReference>
<evidence type="ECO:0000256" key="5">
    <source>
        <dbReference type="ARBA" id="ARBA00022840"/>
    </source>
</evidence>
<dbReference type="InterPro" id="IPR036832">
    <property type="entry name" value="PPK_N_dom_sf"/>
</dbReference>
<dbReference type="Proteomes" id="UP001500657">
    <property type="component" value="Unassembled WGS sequence"/>
</dbReference>
<comment type="caution">
    <text evidence="13">The sequence shown here is derived from an EMBL/GenBank/DDBJ whole genome shotgun (WGS) entry which is preliminary data.</text>
</comment>
<feature type="binding site" evidence="6">
    <location>
        <position position="418"/>
    </location>
    <ligand>
        <name>Mg(2+)</name>
        <dbReference type="ChEBI" id="CHEBI:18420"/>
    </ligand>
</feature>
<feature type="binding site" evidence="6">
    <location>
        <position position="511"/>
    </location>
    <ligand>
        <name>ATP</name>
        <dbReference type="ChEBI" id="CHEBI:30616"/>
    </ligand>
</feature>
<keyword evidence="3 6" id="KW-0547">Nucleotide-binding</keyword>
<feature type="binding site" evidence="6">
    <location>
        <position position="635"/>
    </location>
    <ligand>
        <name>ATP</name>
        <dbReference type="ChEBI" id="CHEBI:30616"/>
    </ligand>
</feature>
<gene>
    <name evidence="13" type="primary">ppk1</name>
    <name evidence="6" type="synonym">ppk</name>
    <name evidence="13" type="ORF">GCM10009126_28420</name>
</gene>
<dbReference type="InterPro" id="IPR025198">
    <property type="entry name" value="PPK_N_dom"/>
</dbReference>
<keyword evidence="6" id="KW-0479">Metal-binding</keyword>
<keyword evidence="6" id="KW-0460">Magnesium</keyword>
<dbReference type="Pfam" id="PF13090">
    <property type="entry name" value="PP_kinase_C"/>
    <property type="match status" value="1"/>
</dbReference>
<protein>
    <recommendedName>
        <fullName evidence="6 7">Polyphosphate kinase</fullName>
        <ecNumber evidence="6 7">2.7.4.1</ecNumber>
    </recommendedName>
    <alternativeName>
        <fullName evidence="6">ATP-polyphosphate phosphotransferase</fullName>
    </alternativeName>
    <alternativeName>
        <fullName evidence="6">Polyphosphoric acid kinase</fullName>
    </alternativeName>
</protein>
<feature type="active site" description="Phosphohistidine intermediate" evidence="6">
    <location>
        <position position="478"/>
    </location>
</feature>
<evidence type="ECO:0000256" key="1">
    <source>
        <dbReference type="ARBA" id="ARBA00022553"/>
    </source>
</evidence>
<keyword evidence="4 6" id="KW-0418">Kinase</keyword>
<sequence>MRGDPPPRKPLQAQAGGLDVPRRHMGQNARMRDQTSPVAADVELSAPELFFSRELAALEFNFRVLAMARDATVPLLERLRYLSIVASNLDEFFEVRVAMLKHHHAYGSAAPGPDGLLSGELLSRIRSRVLDLVALQYATWQEQLSPQLDAARIHILTRQQWEPRQRRWLQGYFEHEVLPVLSPLGLDPSHPFPRILNKTLNIAVVLKGRDAFGHEGHMALVRAPRSLPRIIRLPDEVCGEGDNFVFLAELLQAFVDLMFPGFKVVGSYQFRVTRNSELMVEEAEIENLALALSEELLGRGYARPVRLEVADDCPKSITAMLTRNFQLEEADVYRCDGPVNIIRAGMIYEWVDRPELKFPHFVSQLPPALEASHNKFELIAQHDVLLHHPYQSFGAVVDLLRQASVDPQVLAIKQTLYRAGEDTPLVDLLVEAARHGKDVTVVIELRARFDEAANIHLATRLQEAGVQVVYGVVGYKTHAKMLLIVRREGDVLRRYAHLSTGNYHQGNSRVYTDIGLMTANPEIGEDLHKVFQQLSGLGPVIELKRLLHSPFTLYPGVVAKIARETEHARAGRPARIVAKLNALNDARVIAALYRASQAGVEIDLIVRGACTLRPGLPGISERIRVRSIVGRFLEHSRVYWFANDGDPELYCASADWMERNLMRRIEIAFPILDPDLAARVFEETLANGLADNTQAWLLQSDGHYVRAEPGDDPPYSAQRALLQRFCA</sequence>
<evidence type="ECO:0000256" key="2">
    <source>
        <dbReference type="ARBA" id="ARBA00022679"/>
    </source>
</evidence>
<evidence type="ECO:0000256" key="3">
    <source>
        <dbReference type="ARBA" id="ARBA00022741"/>
    </source>
</evidence>
<reference evidence="14" key="1">
    <citation type="journal article" date="2019" name="Int. J. Syst. Evol. Microbiol.">
        <title>The Global Catalogue of Microorganisms (GCM) 10K type strain sequencing project: providing services to taxonomists for standard genome sequencing and annotation.</title>
        <authorList>
            <consortium name="The Broad Institute Genomics Platform"/>
            <consortium name="The Broad Institute Genome Sequencing Center for Infectious Disease"/>
            <person name="Wu L."/>
            <person name="Ma J."/>
        </authorList>
    </citation>
    <scope>NUCLEOTIDE SEQUENCE [LARGE SCALE GENOMIC DNA]</scope>
    <source>
        <strain evidence="14">JCM 16242</strain>
    </source>
</reference>
<dbReference type="EC" id="2.7.4.1" evidence="6 7"/>
<feature type="binding site" evidence="6">
    <location>
        <position position="88"/>
    </location>
    <ligand>
        <name>ATP</name>
        <dbReference type="ChEBI" id="CHEBI:30616"/>
    </ligand>
</feature>
<feature type="domain" description="Polyphosphate kinase C-terminal" evidence="11">
    <location>
        <begin position="546"/>
        <end position="718"/>
    </location>
</feature>
<dbReference type="PANTHER" id="PTHR30218:SF0">
    <property type="entry name" value="POLYPHOSPHATE KINASE"/>
    <property type="match status" value="1"/>
</dbReference>
<comment type="cofactor">
    <cofactor evidence="6">
        <name>Mg(2+)</name>
        <dbReference type="ChEBI" id="CHEBI:18420"/>
    </cofactor>
</comment>
<evidence type="ECO:0000259" key="12">
    <source>
        <dbReference type="Pfam" id="PF17941"/>
    </source>
</evidence>
<accession>A0ABP3EEM5</accession>
<evidence type="ECO:0000256" key="4">
    <source>
        <dbReference type="ARBA" id="ARBA00022777"/>
    </source>
</evidence>
<evidence type="ECO:0000259" key="10">
    <source>
        <dbReference type="Pfam" id="PF13089"/>
    </source>
</evidence>
<dbReference type="SUPFAM" id="SSF56024">
    <property type="entry name" value="Phospholipase D/nuclease"/>
    <property type="match status" value="2"/>
</dbReference>
<dbReference type="GO" id="GO:0016301">
    <property type="term" value="F:kinase activity"/>
    <property type="evidence" value="ECO:0007669"/>
    <property type="project" value="UniProtKB-KW"/>
</dbReference>
<dbReference type="InterPro" id="IPR041108">
    <property type="entry name" value="PP_kinase_C_1"/>
</dbReference>
<dbReference type="InterPro" id="IPR036830">
    <property type="entry name" value="PP_kinase_middle_dom_sf"/>
</dbReference>
<feature type="binding site" evidence="6">
    <location>
        <position position="448"/>
    </location>
    <ligand>
        <name>Mg(2+)</name>
        <dbReference type="ChEBI" id="CHEBI:18420"/>
    </ligand>
</feature>
<organism evidence="13 14">
    <name type="scientific">Rhodanobacter caeni</name>
    <dbReference type="NCBI Taxonomy" id="657654"/>
    <lineage>
        <taxon>Bacteria</taxon>
        <taxon>Pseudomonadati</taxon>
        <taxon>Pseudomonadota</taxon>
        <taxon>Gammaproteobacteria</taxon>
        <taxon>Lysobacterales</taxon>
        <taxon>Rhodanobacteraceae</taxon>
        <taxon>Rhodanobacter</taxon>
    </lineage>
</organism>
<dbReference type="Gene3D" id="1.20.58.310">
    <property type="entry name" value="Polyphosphate kinase N-terminal domain"/>
    <property type="match status" value="1"/>
</dbReference>
<comment type="similarity">
    <text evidence="6 7">Belongs to the polyphosphate kinase 1 (PPK1) family.</text>
</comment>
<keyword evidence="14" id="KW-1185">Reference proteome</keyword>
<evidence type="ECO:0000256" key="6">
    <source>
        <dbReference type="HAMAP-Rule" id="MF_00347"/>
    </source>
</evidence>
<evidence type="ECO:0000259" key="9">
    <source>
        <dbReference type="Pfam" id="PF02503"/>
    </source>
</evidence>
<dbReference type="InterPro" id="IPR003414">
    <property type="entry name" value="PP_kinase"/>
</dbReference>
<dbReference type="NCBIfam" id="TIGR03705">
    <property type="entry name" value="poly_P_kin"/>
    <property type="match status" value="1"/>
</dbReference>
<dbReference type="Pfam" id="PF02503">
    <property type="entry name" value="PP_kinase"/>
    <property type="match status" value="1"/>
</dbReference>
<keyword evidence="5 6" id="KW-0067">ATP-binding</keyword>
<evidence type="ECO:0000259" key="11">
    <source>
        <dbReference type="Pfam" id="PF13090"/>
    </source>
</evidence>
<dbReference type="NCBIfam" id="NF003918">
    <property type="entry name" value="PRK05443.1-2"/>
    <property type="match status" value="1"/>
</dbReference>
<dbReference type="PANTHER" id="PTHR30218">
    <property type="entry name" value="POLYPHOSPHATE KINASE"/>
    <property type="match status" value="1"/>
</dbReference>
<feature type="domain" description="Polyphosphate kinase N-terminal" evidence="10">
    <location>
        <begin position="50"/>
        <end position="156"/>
    </location>
</feature>
<dbReference type="EMBL" id="BAAAFO010000004">
    <property type="protein sequence ID" value="GAA0261213.1"/>
    <property type="molecule type" value="Genomic_DNA"/>
</dbReference>
<comment type="catalytic activity">
    <reaction evidence="6 7">
        <text>[phosphate](n) + ATP = [phosphate](n+1) + ADP</text>
        <dbReference type="Rhea" id="RHEA:19573"/>
        <dbReference type="Rhea" id="RHEA-COMP:9859"/>
        <dbReference type="Rhea" id="RHEA-COMP:14280"/>
        <dbReference type="ChEBI" id="CHEBI:16838"/>
        <dbReference type="ChEBI" id="CHEBI:30616"/>
        <dbReference type="ChEBI" id="CHEBI:456216"/>
        <dbReference type="EC" id="2.7.4.1"/>
    </reaction>
</comment>
<keyword evidence="1 6" id="KW-0597">Phosphoprotein</keyword>
<dbReference type="Pfam" id="PF17941">
    <property type="entry name" value="PP_kinase_C_1"/>
    <property type="match status" value="1"/>
</dbReference>
<dbReference type="SUPFAM" id="SSF143724">
    <property type="entry name" value="PHP14-like"/>
    <property type="match status" value="1"/>
</dbReference>
<name>A0ABP3EEM5_9GAMM</name>
<dbReference type="Gene3D" id="3.30.1840.10">
    <property type="entry name" value="Polyphosphate kinase middle domain"/>
    <property type="match status" value="1"/>
</dbReference>
<feature type="binding site" evidence="6">
    <location>
        <position position="607"/>
    </location>
    <ligand>
        <name>ATP</name>
        <dbReference type="ChEBI" id="CHEBI:30616"/>
    </ligand>
</feature>
<dbReference type="PIRSF" id="PIRSF015589">
    <property type="entry name" value="PP_kinase"/>
    <property type="match status" value="1"/>
</dbReference>
<comment type="PTM">
    <text evidence="6 7">An intermediate of this reaction is the autophosphorylated ppk in which a phosphate is covalently linked to a histidine residue through a N-P bond.</text>
</comment>
<comment type="function">
    <text evidence="6 7">Catalyzes the reversible transfer of the terminal phosphate of ATP to form a long-chain polyphosphate (polyP).</text>
</comment>
<keyword evidence="2 6" id="KW-0808">Transferase</keyword>
<feature type="domain" description="Polyphosphate kinase C-terminal" evidence="12">
    <location>
        <begin position="376"/>
        <end position="536"/>
    </location>
</feature>
<evidence type="ECO:0000256" key="8">
    <source>
        <dbReference type="SAM" id="MobiDB-lite"/>
    </source>
</evidence>
<dbReference type="InterPro" id="IPR025200">
    <property type="entry name" value="PPK_C_dom2"/>
</dbReference>
<evidence type="ECO:0000256" key="7">
    <source>
        <dbReference type="RuleBase" id="RU003800"/>
    </source>
</evidence>
<dbReference type="Gene3D" id="3.30.870.10">
    <property type="entry name" value="Endonuclease Chain A"/>
    <property type="match status" value="2"/>
</dbReference>
<dbReference type="SUPFAM" id="SSF140356">
    <property type="entry name" value="PPK N-terminal domain-like"/>
    <property type="match status" value="1"/>
</dbReference>
<dbReference type="InterPro" id="IPR024953">
    <property type="entry name" value="PP_kinase_middle"/>
</dbReference>
<dbReference type="NCBIfam" id="NF003921">
    <property type="entry name" value="PRK05443.2-2"/>
    <property type="match status" value="1"/>
</dbReference>
<dbReference type="CDD" id="cd09168">
    <property type="entry name" value="PLDc_PaPPK1_C2_like"/>
    <property type="match status" value="1"/>
</dbReference>
<dbReference type="HAMAP" id="MF_00347">
    <property type="entry name" value="Polyphosphate_kinase"/>
    <property type="match status" value="1"/>
</dbReference>
<evidence type="ECO:0000313" key="14">
    <source>
        <dbReference type="Proteomes" id="UP001500657"/>
    </source>
</evidence>
<evidence type="ECO:0000313" key="13">
    <source>
        <dbReference type="EMBL" id="GAA0261213.1"/>
    </source>
</evidence>
<dbReference type="Pfam" id="PF13089">
    <property type="entry name" value="PP_kinase_N"/>
    <property type="match status" value="1"/>
</dbReference>
<proteinExistence type="inferred from homology"/>